<name>A0A6J6DIA0_9ZZZZ</name>
<proteinExistence type="predicted"/>
<gene>
    <name evidence="2" type="ORF">UFOPK1643_00303</name>
</gene>
<evidence type="ECO:0000313" key="2">
    <source>
        <dbReference type="EMBL" id="CAB4562944.1"/>
    </source>
</evidence>
<reference evidence="2" key="1">
    <citation type="submission" date="2020-05" db="EMBL/GenBank/DDBJ databases">
        <authorList>
            <person name="Chiriac C."/>
            <person name="Salcher M."/>
            <person name="Ghai R."/>
            <person name="Kavagutti S V."/>
        </authorList>
    </citation>
    <scope>NUCLEOTIDE SEQUENCE</scope>
</reference>
<feature type="compositionally biased region" description="Basic residues" evidence="1">
    <location>
        <begin position="76"/>
        <end position="90"/>
    </location>
</feature>
<dbReference type="AlphaFoldDB" id="A0A6J6DIA0"/>
<organism evidence="2">
    <name type="scientific">freshwater metagenome</name>
    <dbReference type="NCBI Taxonomy" id="449393"/>
    <lineage>
        <taxon>unclassified sequences</taxon>
        <taxon>metagenomes</taxon>
        <taxon>ecological metagenomes</taxon>
    </lineage>
</organism>
<protein>
    <submittedName>
        <fullName evidence="2">Unannotated protein</fullName>
    </submittedName>
</protein>
<sequence>MIKRLLLAVIVLSLITPAAVLPSHSATSSPAPTKKPTAKPTVTKKPTAKPTVTKKPTAKPTVTKKPTAKPTVTKKPTAKPKVKKKPKPKATSKVAPLPTPVWPPKGYKVSSSGNTYARIPTVDDLKRLSNTDAVLEKSLAVREDGVRVCEKYACGAIQVVSSVGCTFWVVTADVRNQVSATDKTLKVLGQLRTTYVKTSPKQFVTVLLVSKELLDPLHSIGNFKADCRNDSPAETVPSTTYTGNL</sequence>
<evidence type="ECO:0000256" key="1">
    <source>
        <dbReference type="SAM" id="MobiDB-lite"/>
    </source>
</evidence>
<dbReference type="EMBL" id="CAEZTK010000013">
    <property type="protein sequence ID" value="CAB4562944.1"/>
    <property type="molecule type" value="Genomic_DNA"/>
</dbReference>
<feature type="region of interest" description="Disordered" evidence="1">
    <location>
        <begin position="22"/>
        <end position="99"/>
    </location>
</feature>
<feature type="compositionally biased region" description="Low complexity" evidence="1">
    <location>
        <begin position="22"/>
        <end position="75"/>
    </location>
</feature>
<accession>A0A6J6DIA0</accession>